<organism evidence="11 12">
    <name type="scientific">Aerophobetes bacterium</name>
    <dbReference type="NCBI Taxonomy" id="2030807"/>
    <lineage>
        <taxon>Bacteria</taxon>
        <taxon>Candidatus Aerophobota</taxon>
    </lineage>
</organism>
<evidence type="ECO:0000256" key="3">
    <source>
        <dbReference type="ARBA" id="ARBA00022475"/>
    </source>
</evidence>
<keyword evidence="3" id="KW-1003">Cell membrane</keyword>
<keyword evidence="7 9" id="KW-0472">Membrane</keyword>
<dbReference type="EMBL" id="QMQA01000144">
    <property type="protein sequence ID" value="RLE12719.1"/>
    <property type="molecule type" value="Genomic_DNA"/>
</dbReference>
<dbReference type="InterPro" id="IPR002898">
    <property type="entry name" value="MotA_ExbB_proton_chnl"/>
</dbReference>
<name>A0A662DEU7_UNCAE</name>
<evidence type="ECO:0000256" key="2">
    <source>
        <dbReference type="ARBA" id="ARBA00022448"/>
    </source>
</evidence>
<keyword evidence="6 9" id="KW-1133">Transmembrane helix</keyword>
<dbReference type="Pfam" id="PF01618">
    <property type="entry name" value="MotA_ExbB"/>
    <property type="match status" value="1"/>
</dbReference>
<feature type="transmembrane region" description="Helical" evidence="9">
    <location>
        <begin position="112"/>
        <end position="133"/>
    </location>
</feature>
<evidence type="ECO:0000256" key="9">
    <source>
        <dbReference type="SAM" id="Phobius"/>
    </source>
</evidence>
<evidence type="ECO:0000256" key="6">
    <source>
        <dbReference type="ARBA" id="ARBA00022989"/>
    </source>
</evidence>
<protein>
    <submittedName>
        <fullName evidence="11">MotA/TolQ/ExbB proton channel family protein</fullName>
    </submittedName>
</protein>
<feature type="domain" description="MotA/TolQ/ExbB proton channel" evidence="10">
    <location>
        <begin position="70"/>
        <end position="193"/>
    </location>
</feature>
<feature type="transmembrane region" description="Helical" evidence="9">
    <location>
        <begin position="153"/>
        <end position="181"/>
    </location>
</feature>
<comment type="subcellular location">
    <subcellularLocation>
        <location evidence="1">Cell membrane</location>
        <topology evidence="1">Multi-pass membrane protein</topology>
    </subcellularLocation>
    <subcellularLocation>
        <location evidence="8">Membrane</location>
        <topology evidence="8">Multi-pass membrane protein</topology>
    </subcellularLocation>
</comment>
<evidence type="ECO:0000313" key="12">
    <source>
        <dbReference type="Proteomes" id="UP000280417"/>
    </source>
</evidence>
<dbReference type="Proteomes" id="UP000280417">
    <property type="component" value="Unassembled WGS sequence"/>
</dbReference>
<proteinExistence type="inferred from homology"/>
<evidence type="ECO:0000259" key="10">
    <source>
        <dbReference type="Pfam" id="PF01618"/>
    </source>
</evidence>
<accession>A0A662DEU7</accession>
<dbReference type="AlphaFoldDB" id="A0A662DEU7"/>
<dbReference type="PANTHER" id="PTHR30625">
    <property type="entry name" value="PROTEIN TOLQ"/>
    <property type="match status" value="1"/>
</dbReference>
<dbReference type="GO" id="GO:0005886">
    <property type="term" value="C:plasma membrane"/>
    <property type="evidence" value="ECO:0007669"/>
    <property type="project" value="UniProtKB-SubCell"/>
</dbReference>
<feature type="transmembrane region" description="Helical" evidence="9">
    <location>
        <begin position="12"/>
        <end position="32"/>
    </location>
</feature>
<gene>
    <name evidence="11" type="ORF">DRJ04_05665</name>
</gene>
<keyword evidence="4 9" id="KW-0812">Transmembrane</keyword>
<dbReference type="InterPro" id="IPR050790">
    <property type="entry name" value="ExbB/TolQ_transport"/>
</dbReference>
<dbReference type="PANTHER" id="PTHR30625:SF15">
    <property type="entry name" value="BIOPOLYMER TRANSPORT PROTEIN EXBB"/>
    <property type="match status" value="1"/>
</dbReference>
<comment type="similarity">
    <text evidence="8">Belongs to the exbB/tolQ family.</text>
</comment>
<evidence type="ECO:0000256" key="5">
    <source>
        <dbReference type="ARBA" id="ARBA00022927"/>
    </source>
</evidence>
<evidence type="ECO:0000256" key="8">
    <source>
        <dbReference type="RuleBase" id="RU004057"/>
    </source>
</evidence>
<comment type="caution">
    <text evidence="11">The sequence shown here is derived from an EMBL/GenBank/DDBJ whole genome shotgun (WGS) entry which is preliminary data.</text>
</comment>
<dbReference type="GO" id="GO:0017038">
    <property type="term" value="P:protein import"/>
    <property type="evidence" value="ECO:0007669"/>
    <property type="project" value="TreeGrafter"/>
</dbReference>
<evidence type="ECO:0000256" key="7">
    <source>
        <dbReference type="ARBA" id="ARBA00023136"/>
    </source>
</evidence>
<sequence length="206" mass="22767">MLQILIKGGPLIVPLIFCSILALAIIIEKFITLKIIETRSRRFIDKTRSIINGDEDNKTEKVLALCEMTSSPLSRILKAGIEKKDREREEIREALEDAGSSEIPYLEKHLKILGTIVTVAPLIGLLGTVVGMIKVFKAFNVIALKGVGEPGALAGGIAEALITTAVGLSIAIPSLIFYNYFMHRTDKIVRQFEKVSSEFIDFLLRK</sequence>
<keyword evidence="5 8" id="KW-0653">Protein transport</keyword>
<reference evidence="11 12" key="1">
    <citation type="submission" date="2018-06" db="EMBL/GenBank/DDBJ databases">
        <title>Extensive metabolic versatility and redundancy in microbially diverse, dynamic hydrothermal sediments.</title>
        <authorList>
            <person name="Dombrowski N."/>
            <person name="Teske A."/>
            <person name="Baker B.J."/>
        </authorList>
    </citation>
    <scope>NUCLEOTIDE SEQUENCE [LARGE SCALE GENOMIC DNA]</scope>
    <source>
        <strain evidence="11">B3_G15</strain>
    </source>
</reference>
<keyword evidence="2 8" id="KW-0813">Transport</keyword>
<evidence type="ECO:0000313" key="11">
    <source>
        <dbReference type="EMBL" id="RLE12719.1"/>
    </source>
</evidence>
<evidence type="ECO:0000256" key="1">
    <source>
        <dbReference type="ARBA" id="ARBA00004651"/>
    </source>
</evidence>
<evidence type="ECO:0000256" key="4">
    <source>
        <dbReference type="ARBA" id="ARBA00022692"/>
    </source>
</evidence>